<reference evidence="1" key="1">
    <citation type="journal article" date="2014" name="Int. J. Syst. Evol. Microbiol.">
        <title>Complete genome sequence of Corynebacterium casei LMG S-19264T (=DSM 44701T), isolated from a smear-ripened cheese.</title>
        <authorList>
            <consortium name="US DOE Joint Genome Institute (JGI-PGF)"/>
            <person name="Walter F."/>
            <person name="Albersmeier A."/>
            <person name="Kalinowski J."/>
            <person name="Ruckert C."/>
        </authorList>
    </citation>
    <scope>NUCLEOTIDE SEQUENCE</scope>
    <source>
        <strain evidence="1">JCM 4059</strain>
    </source>
</reference>
<evidence type="ECO:0000313" key="2">
    <source>
        <dbReference type="Proteomes" id="UP000638313"/>
    </source>
</evidence>
<reference evidence="1" key="2">
    <citation type="submission" date="2020-09" db="EMBL/GenBank/DDBJ databases">
        <authorList>
            <person name="Sun Q."/>
            <person name="Ohkuma M."/>
        </authorList>
    </citation>
    <scope>NUCLEOTIDE SEQUENCE</scope>
    <source>
        <strain evidence="1">JCM 4059</strain>
    </source>
</reference>
<dbReference type="EMBL" id="BNBD01000032">
    <property type="protein sequence ID" value="GHF75784.1"/>
    <property type="molecule type" value="Genomic_DNA"/>
</dbReference>
<proteinExistence type="predicted"/>
<organism evidence="1 2">
    <name type="scientific">Streptomyces mashuensis</name>
    <dbReference type="NCBI Taxonomy" id="33904"/>
    <lineage>
        <taxon>Bacteria</taxon>
        <taxon>Bacillati</taxon>
        <taxon>Actinomycetota</taxon>
        <taxon>Actinomycetes</taxon>
        <taxon>Kitasatosporales</taxon>
        <taxon>Streptomycetaceae</taxon>
        <taxon>Streptomyces</taxon>
    </lineage>
</organism>
<keyword evidence="2" id="KW-1185">Reference proteome</keyword>
<sequence>MGKHLTRTTGKHLMGIVDKAVKTAGQVRDTAHATLGGKNASGLDQKIVTAKGHGEVEVKVPPGYIVTGGGYSLEPMGGESVMVTTMDNRPLEDGSGWSVAIAPKLGLTVYAVCIRDDG</sequence>
<name>A0A919EGX3_9ACTN</name>
<gene>
    <name evidence="1" type="ORF">GCM10010218_65900</name>
</gene>
<comment type="caution">
    <text evidence="1">The sequence shown here is derived from an EMBL/GenBank/DDBJ whole genome shotgun (WGS) entry which is preliminary data.</text>
</comment>
<protein>
    <submittedName>
        <fullName evidence="1">Uncharacterized protein</fullName>
    </submittedName>
</protein>
<dbReference type="AlphaFoldDB" id="A0A919EGX3"/>
<accession>A0A919EGX3</accession>
<evidence type="ECO:0000313" key="1">
    <source>
        <dbReference type="EMBL" id="GHF75784.1"/>
    </source>
</evidence>
<dbReference type="Proteomes" id="UP000638313">
    <property type="component" value="Unassembled WGS sequence"/>
</dbReference>